<dbReference type="Proteomes" id="UP000076078">
    <property type="component" value="Unassembled WGS sequence"/>
</dbReference>
<sequence>MPIHQHIHEGDETLKETYDKFVKEATTIKEMTSGRINMFETGESLHRAGVKLFLSYNKSIHPEEILPDEAEWIKNASSGPLVWSEDVYKPDESIYMKSIKLY</sequence>
<evidence type="ECO:0000313" key="1">
    <source>
        <dbReference type="EMBL" id="KYR02545.1"/>
    </source>
</evidence>
<reference evidence="1 2" key="1">
    <citation type="submission" date="2015-12" db="EMBL/GenBank/DDBJ databases">
        <title>Dictyostelia acquired genes for synthesis and detection of signals that induce cell-type specialization by lateral gene transfer from prokaryotes.</title>
        <authorList>
            <person name="Gloeckner G."/>
            <person name="Schaap P."/>
        </authorList>
    </citation>
    <scope>NUCLEOTIDE SEQUENCE [LARGE SCALE GENOMIC DNA]</scope>
    <source>
        <strain evidence="1 2">TK</strain>
    </source>
</reference>
<dbReference type="InParanoid" id="A0A152A8T8"/>
<protein>
    <submittedName>
        <fullName evidence="1">Uncharacterized protein</fullName>
    </submittedName>
</protein>
<name>A0A152A8T8_TIELA</name>
<comment type="caution">
    <text evidence="1">The sequence shown here is derived from an EMBL/GenBank/DDBJ whole genome shotgun (WGS) entry which is preliminary data.</text>
</comment>
<evidence type="ECO:0000313" key="2">
    <source>
        <dbReference type="Proteomes" id="UP000076078"/>
    </source>
</evidence>
<gene>
    <name evidence="1" type="ORF">DLAC_01391</name>
</gene>
<accession>A0A152A8T8</accession>
<dbReference type="AlphaFoldDB" id="A0A152A8T8"/>
<keyword evidence="2" id="KW-1185">Reference proteome</keyword>
<organism evidence="1 2">
    <name type="scientific">Tieghemostelium lacteum</name>
    <name type="common">Slime mold</name>
    <name type="synonym">Dictyostelium lacteum</name>
    <dbReference type="NCBI Taxonomy" id="361077"/>
    <lineage>
        <taxon>Eukaryota</taxon>
        <taxon>Amoebozoa</taxon>
        <taxon>Evosea</taxon>
        <taxon>Eumycetozoa</taxon>
        <taxon>Dictyostelia</taxon>
        <taxon>Dictyosteliales</taxon>
        <taxon>Raperosteliaceae</taxon>
        <taxon>Tieghemostelium</taxon>
    </lineage>
</organism>
<proteinExistence type="predicted"/>
<dbReference type="EMBL" id="LODT01000004">
    <property type="protein sequence ID" value="KYR02545.1"/>
    <property type="molecule type" value="Genomic_DNA"/>
</dbReference>